<reference evidence="2" key="1">
    <citation type="submission" date="2021-04" db="EMBL/GenBank/DDBJ databases">
        <authorList>
            <person name="Tunstrom K."/>
        </authorList>
    </citation>
    <scope>NUCLEOTIDE SEQUENCE</scope>
</reference>
<dbReference type="InterPro" id="IPR050361">
    <property type="entry name" value="MPP/UQCRC_Complex"/>
</dbReference>
<dbReference type="Proteomes" id="UP000691718">
    <property type="component" value="Unassembled WGS sequence"/>
</dbReference>
<keyword evidence="3" id="KW-1185">Reference proteome</keyword>
<sequence length="319" mass="36204">MSDSSNKTKQELLKRLIEDEGEDDEIMLFLLSSNRNKINLLYTSRYEEGSYQPNQTKAISCRRRAPTTPPAAPHCRVLRKAGSRYEQDNDLGATHFIRAMSASSGCAYSGFGKMRLLHQRGAFLTCTSDRQSVAFTLRCTLDDFPELKHYLLDTAVRCCFYEWEVTDIKPFIKDNLLRINPEQRVMDLLQRAFWAGPLGNSVFCEESRVDGMLGIYLKDFVKNFRSDSCSVTSVGLPYEETLKLAEKIEFSQDKSCAREIVASFPRAGFEYYDLGRDSDVWIAVAVPGCGASDIRYISKNTRLFRWTGGVFGCQVPVKC</sequence>
<dbReference type="InterPro" id="IPR011765">
    <property type="entry name" value="Pept_M16_N"/>
</dbReference>
<dbReference type="PANTHER" id="PTHR11851:SF226">
    <property type="entry name" value="CYTOCHROME B-C1 COMPLEX SUBUNIT 2, MITOCHONDRIAL"/>
    <property type="match status" value="1"/>
</dbReference>
<accession>A0A8S3YFZ9</accession>
<protein>
    <submittedName>
        <fullName evidence="2">(apollo) hypothetical protein</fullName>
    </submittedName>
</protein>
<dbReference type="Pfam" id="PF00675">
    <property type="entry name" value="Peptidase_M16"/>
    <property type="match status" value="1"/>
</dbReference>
<evidence type="ECO:0000313" key="3">
    <source>
        <dbReference type="Proteomes" id="UP000691718"/>
    </source>
</evidence>
<dbReference type="AlphaFoldDB" id="A0A8S3YFZ9"/>
<feature type="domain" description="Peptidase M16 N-terminal" evidence="1">
    <location>
        <begin position="75"/>
        <end position="205"/>
    </location>
</feature>
<evidence type="ECO:0000259" key="1">
    <source>
        <dbReference type="Pfam" id="PF00675"/>
    </source>
</evidence>
<dbReference type="PANTHER" id="PTHR11851">
    <property type="entry name" value="METALLOPROTEASE"/>
    <property type="match status" value="1"/>
</dbReference>
<dbReference type="EMBL" id="CAJQZP010001697">
    <property type="protein sequence ID" value="CAG5058943.1"/>
    <property type="molecule type" value="Genomic_DNA"/>
</dbReference>
<comment type="caution">
    <text evidence="2">The sequence shown here is derived from an EMBL/GenBank/DDBJ whole genome shotgun (WGS) entry which is preliminary data.</text>
</comment>
<evidence type="ECO:0000313" key="2">
    <source>
        <dbReference type="EMBL" id="CAG5058943.1"/>
    </source>
</evidence>
<organism evidence="2 3">
    <name type="scientific">Parnassius apollo</name>
    <name type="common">Apollo butterfly</name>
    <name type="synonym">Papilio apollo</name>
    <dbReference type="NCBI Taxonomy" id="110799"/>
    <lineage>
        <taxon>Eukaryota</taxon>
        <taxon>Metazoa</taxon>
        <taxon>Ecdysozoa</taxon>
        <taxon>Arthropoda</taxon>
        <taxon>Hexapoda</taxon>
        <taxon>Insecta</taxon>
        <taxon>Pterygota</taxon>
        <taxon>Neoptera</taxon>
        <taxon>Endopterygota</taxon>
        <taxon>Lepidoptera</taxon>
        <taxon>Glossata</taxon>
        <taxon>Ditrysia</taxon>
        <taxon>Papilionoidea</taxon>
        <taxon>Papilionidae</taxon>
        <taxon>Parnassiinae</taxon>
        <taxon>Parnassini</taxon>
        <taxon>Parnassius</taxon>
        <taxon>Parnassius</taxon>
    </lineage>
</organism>
<dbReference type="GO" id="GO:0005739">
    <property type="term" value="C:mitochondrion"/>
    <property type="evidence" value="ECO:0007669"/>
    <property type="project" value="TreeGrafter"/>
</dbReference>
<name>A0A8S3YFZ9_PARAO</name>
<gene>
    <name evidence="2" type="ORF">PAPOLLO_LOCUS27803</name>
</gene>
<proteinExistence type="predicted"/>
<dbReference type="OrthoDB" id="6369905at2759"/>